<protein>
    <submittedName>
        <fullName evidence="2">Methyltransferase family protein</fullName>
    </submittedName>
</protein>
<organism evidence="2 3">
    <name type="scientific">Ornithinicoccus hortensis</name>
    <dbReference type="NCBI Taxonomy" id="82346"/>
    <lineage>
        <taxon>Bacteria</taxon>
        <taxon>Bacillati</taxon>
        <taxon>Actinomycetota</taxon>
        <taxon>Actinomycetes</taxon>
        <taxon>Micrococcales</taxon>
        <taxon>Intrasporangiaceae</taxon>
        <taxon>Ornithinicoccus</taxon>
    </lineage>
</organism>
<keyword evidence="3" id="KW-1185">Reference proteome</keyword>
<dbReference type="AlphaFoldDB" id="A0A542YTY2"/>
<sequence length="205" mass="21599">MSGDSFDDRAATWDDDPEKRTRATAVADLIRQVTGPDPDARVLECGAGTGLLSEALVGHVGPITLADPSRGMRQVLADKVSAGIFPGATRIWDVDLSTAPPPAEEFDLVVSLMALHHIPDVPAVLRACVALLAPGGRVCLSDLVAEDGSFHDSPDADVHHGFDTDALAEQLGQAGLVSVDVRHAYDVMKDGRTYPLFLATAVRPG</sequence>
<name>A0A542YTY2_9MICO</name>
<dbReference type="CDD" id="cd02440">
    <property type="entry name" value="AdoMet_MTases"/>
    <property type="match status" value="1"/>
</dbReference>
<dbReference type="SUPFAM" id="SSF53335">
    <property type="entry name" value="S-adenosyl-L-methionine-dependent methyltransferases"/>
    <property type="match status" value="1"/>
</dbReference>
<dbReference type="PANTHER" id="PTHR43861">
    <property type="entry name" value="TRANS-ACONITATE 2-METHYLTRANSFERASE-RELATED"/>
    <property type="match status" value="1"/>
</dbReference>
<dbReference type="RefSeq" id="WP_141785528.1">
    <property type="nucleotide sequence ID" value="NZ_BAAAIK010000011.1"/>
</dbReference>
<reference evidence="2 3" key="1">
    <citation type="submission" date="2019-06" db="EMBL/GenBank/DDBJ databases">
        <title>Sequencing the genomes of 1000 actinobacteria strains.</title>
        <authorList>
            <person name="Klenk H.-P."/>
        </authorList>
    </citation>
    <scope>NUCLEOTIDE SEQUENCE [LARGE SCALE GENOMIC DNA]</scope>
    <source>
        <strain evidence="2 3">DSM 12335</strain>
    </source>
</reference>
<dbReference type="PANTHER" id="PTHR43861:SF3">
    <property type="entry name" value="PUTATIVE (AFU_ORTHOLOGUE AFUA_2G14390)-RELATED"/>
    <property type="match status" value="1"/>
</dbReference>
<accession>A0A542YTY2</accession>
<gene>
    <name evidence="2" type="ORF">FB467_2684</name>
</gene>
<evidence type="ECO:0000313" key="2">
    <source>
        <dbReference type="EMBL" id="TQL51537.1"/>
    </source>
</evidence>
<keyword evidence="1 2" id="KW-0808">Transferase</keyword>
<dbReference type="Gene3D" id="3.40.50.150">
    <property type="entry name" value="Vaccinia Virus protein VP39"/>
    <property type="match status" value="1"/>
</dbReference>
<dbReference type="EMBL" id="VFOP01000001">
    <property type="protein sequence ID" value="TQL51537.1"/>
    <property type="molecule type" value="Genomic_DNA"/>
</dbReference>
<dbReference type="GO" id="GO:0032259">
    <property type="term" value="P:methylation"/>
    <property type="evidence" value="ECO:0007669"/>
    <property type="project" value="UniProtKB-KW"/>
</dbReference>
<dbReference type="InterPro" id="IPR029063">
    <property type="entry name" value="SAM-dependent_MTases_sf"/>
</dbReference>
<dbReference type="GO" id="GO:0008168">
    <property type="term" value="F:methyltransferase activity"/>
    <property type="evidence" value="ECO:0007669"/>
    <property type="project" value="UniProtKB-KW"/>
</dbReference>
<evidence type="ECO:0000313" key="3">
    <source>
        <dbReference type="Proteomes" id="UP000319516"/>
    </source>
</evidence>
<proteinExistence type="predicted"/>
<comment type="caution">
    <text evidence="2">The sequence shown here is derived from an EMBL/GenBank/DDBJ whole genome shotgun (WGS) entry which is preliminary data.</text>
</comment>
<dbReference type="Proteomes" id="UP000319516">
    <property type="component" value="Unassembled WGS sequence"/>
</dbReference>
<dbReference type="Pfam" id="PF13489">
    <property type="entry name" value="Methyltransf_23"/>
    <property type="match status" value="1"/>
</dbReference>
<dbReference type="OrthoDB" id="9791837at2"/>
<keyword evidence="2" id="KW-0489">Methyltransferase</keyword>
<evidence type="ECO:0000256" key="1">
    <source>
        <dbReference type="ARBA" id="ARBA00022679"/>
    </source>
</evidence>